<keyword evidence="6" id="KW-1185">Reference proteome</keyword>
<dbReference type="CDD" id="cd01185">
    <property type="entry name" value="INTN1_C_like"/>
    <property type="match status" value="1"/>
</dbReference>
<comment type="caution">
    <text evidence="5">The sequence shown here is derived from an EMBL/GenBank/DDBJ whole genome shotgun (WGS) entry which is preliminary data.</text>
</comment>
<dbReference type="InterPro" id="IPR050090">
    <property type="entry name" value="Tyrosine_recombinase_XerCD"/>
</dbReference>
<dbReference type="PROSITE" id="PS51898">
    <property type="entry name" value="TYR_RECOMBINASE"/>
    <property type="match status" value="1"/>
</dbReference>
<evidence type="ECO:0000313" key="5">
    <source>
        <dbReference type="EMBL" id="NIJ45667.1"/>
    </source>
</evidence>
<proteinExistence type="inferred from homology"/>
<dbReference type="Pfam" id="PF17293">
    <property type="entry name" value="Arm-DNA-bind_5"/>
    <property type="match status" value="1"/>
</dbReference>
<reference evidence="5 6" key="1">
    <citation type="submission" date="2020-03" db="EMBL/GenBank/DDBJ databases">
        <title>Genomic Encyclopedia of Type Strains, Phase IV (KMG-IV): sequencing the most valuable type-strain genomes for metagenomic binning, comparative biology and taxonomic classification.</title>
        <authorList>
            <person name="Goeker M."/>
        </authorList>
    </citation>
    <scope>NUCLEOTIDE SEQUENCE [LARGE SCALE GENOMIC DNA]</scope>
    <source>
        <strain evidence="5 6">DSM 101599</strain>
    </source>
</reference>
<dbReference type="InterPro" id="IPR002104">
    <property type="entry name" value="Integrase_catalytic"/>
</dbReference>
<evidence type="ECO:0000256" key="1">
    <source>
        <dbReference type="ARBA" id="ARBA00008857"/>
    </source>
</evidence>
<dbReference type="Gene3D" id="1.10.150.130">
    <property type="match status" value="1"/>
</dbReference>
<keyword evidence="2" id="KW-0238">DNA-binding</keyword>
<organism evidence="5 6">
    <name type="scientific">Wenyingzhuangia heitensis</name>
    <dbReference type="NCBI Taxonomy" id="1487859"/>
    <lineage>
        <taxon>Bacteria</taxon>
        <taxon>Pseudomonadati</taxon>
        <taxon>Bacteroidota</taxon>
        <taxon>Flavobacteriia</taxon>
        <taxon>Flavobacteriales</taxon>
        <taxon>Flavobacteriaceae</taxon>
        <taxon>Wenyingzhuangia</taxon>
    </lineage>
</organism>
<dbReference type="InterPro" id="IPR011010">
    <property type="entry name" value="DNA_brk_join_enz"/>
</dbReference>
<evidence type="ECO:0000256" key="3">
    <source>
        <dbReference type="ARBA" id="ARBA00023172"/>
    </source>
</evidence>
<keyword evidence="3" id="KW-0233">DNA recombination</keyword>
<dbReference type="Gene3D" id="1.10.443.10">
    <property type="entry name" value="Intergrase catalytic core"/>
    <property type="match status" value="1"/>
</dbReference>
<evidence type="ECO:0000313" key="6">
    <source>
        <dbReference type="Proteomes" id="UP000745859"/>
    </source>
</evidence>
<dbReference type="InterPro" id="IPR010998">
    <property type="entry name" value="Integrase_recombinase_N"/>
</dbReference>
<dbReference type="PANTHER" id="PTHR30349">
    <property type="entry name" value="PHAGE INTEGRASE-RELATED"/>
    <property type="match status" value="1"/>
</dbReference>
<dbReference type="InterPro" id="IPR035386">
    <property type="entry name" value="Arm-DNA-bind_5"/>
</dbReference>
<protein>
    <submittedName>
        <fullName evidence="5">Integrase</fullName>
    </submittedName>
</protein>
<sequence length="374" mass="44113">MKIHLRRKKLKGRESLSIEYYNGTITDEHGKQKHDRKFEHLDMYLTLDPKTQKEKKENKETLETAEQIFAIRKAEYYQGKFNLKSSHKSNRSFLNYYNQLKEERYDSKSNYDNWDAAEKHISRYCNQSLTFENVDEEFVKGFRKYLDKNALTKSGTPLSQNSKYSYFNKFKAVIKSAYEEGYIETNILKRIKSFAMAESTREYLTYNELQNLTNAECKYPILKNAFIFSCLTGIRWSDIDKMVWSEVRDEDDTFRIIFKQKKTDGLEYLYISDQARNLLGHRRNASDKVFKGLKYGAHFNAEILRWCMRAGITKHITFHSARHTNAVLLLENGADIYTVSKRLGHKELRTTEIYAKIIDSKMKEAASLIPNLQL</sequence>
<dbReference type="Pfam" id="PF00589">
    <property type="entry name" value="Phage_integrase"/>
    <property type="match status" value="1"/>
</dbReference>
<gene>
    <name evidence="5" type="ORF">FHR24_002135</name>
</gene>
<accession>A0ABX0UA20</accession>
<comment type="similarity">
    <text evidence="1">Belongs to the 'phage' integrase family.</text>
</comment>
<feature type="domain" description="Tyr recombinase" evidence="4">
    <location>
        <begin position="199"/>
        <end position="367"/>
    </location>
</feature>
<name>A0ABX0UA20_9FLAO</name>
<dbReference type="PANTHER" id="PTHR30349:SF64">
    <property type="entry name" value="PROPHAGE INTEGRASE INTD-RELATED"/>
    <property type="match status" value="1"/>
</dbReference>
<dbReference type="Pfam" id="PF13102">
    <property type="entry name" value="Phage_int_SAM_5"/>
    <property type="match status" value="1"/>
</dbReference>
<evidence type="ECO:0000256" key="2">
    <source>
        <dbReference type="ARBA" id="ARBA00023125"/>
    </source>
</evidence>
<dbReference type="Proteomes" id="UP000745859">
    <property type="component" value="Unassembled WGS sequence"/>
</dbReference>
<dbReference type="SUPFAM" id="SSF56349">
    <property type="entry name" value="DNA breaking-rejoining enzymes"/>
    <property type="match status" value="1"/>
</dbReference>
<dbReference type="EMBL" id="JAASQL010000002">
    <property type="protein sequence ID" value="NIJ45667.1"/>
    <property type="molecule type" value="Genomic_DNA"/>
</dbReference>
<dbReference type="RefSeq" id="WP_167188168.1">
    <property type="nucleotide sequence ID" value="NZ_JAASQL010000002.1"/>
</dbReference>
<dbReference type="InterPro" id="IPR013762">
    <property type="entry name" value="Integrase-like_cat_sf"/>
</dbReference>
<dbReference type="InterPro" id="IPR025269">
    <property type="entry name" value="SAM-like_dom"/>
</dbReference>
<evidence type="ECO:0000259" key="4">
    <source>
        <dbReference type="PROSITE" id="PS51898"/>
    </source>
</evidence>